<reference evidence="1" key="1">
    <citation type="submission" date="2020-10" db="EMBL/GenBank/DDBJ databases">
        <authorList>
            <person name="Gilroy R."/>
        </authorList>
    </citation>
    <scope>NUCLEOTIDE SEQUENCE</scope>
    <source>
        <strain evidence="1">CHK152-2871</strain>
    </source>
</reference>
<reference evidence="1" key="2">
    <citation type="journal article" date="2021" name="PeerJ">
        <title>Extensive microbial diversity within the chicken gut microbiome revealed by metagenomics and culture.</title>
        <authorList>
            <person name="Gilroy R."/>
            <person name="Ravi A."/>
            <person name="Getino M."/>
            <person name="Pursley I."/>
            <person name="Horton D.L."/>
            <person name="Alikhan N.F."/>
            <person name="Baker D."/>
            <person name="Gharbi K."/>
            <person name="Hall N."/>
            <person name="Watson M."/>
            <person name="Adriaenssens E.M."/>
            <person name="Foster-Nyarko E."/>
            <person name="Jarju S."/>
            <person name="Secka A."/>
            <person name="Antonio M."/>
            <person name="Oren A."/>
            <person name="Chaudhuri R.R."/>
            <person name="La Ragione R."/>
            <person name="Hildebrand F."/>
            <person name="Pallen M.J."/>
        </authorList>
    </citation>
    <scope>NUCLEOTIDE SEQUENCE</scope>
    <source>
        <strain evidence="1">CHK152-2871</strain>
    </source>
</reference>
<dbReference type="Pfam" id="PF13552">
    <property type="entry name" value="DUF4127"/>
    <property type="match status" value="1"/>
</dbReference>
<sequence>MKKIALIPIDNRPICYTLVRDILKQDNSIELFMPERNFLGTLKKNADIEKIYNFIENMPKADIFVISLDTIAYGGLISSRRCPENFEQIKERLLSFRKLLKQKAEKIYAFSSIMRISNNNINEEEKDYWAQWGKRIFEFSYYQHKSRKEKTYNCVYNQVPRDILEDYLDTRKRNFDINKLYLDWVEDKTIDMLVFSKDDTGEYGLNVEEAELLEYEIKNRKLNAQVKTGADEIPLTLLARALAENNSISMDVEYTNPDSIGKISRYEDISVKNCVEGQIKLANCAISQNTDLKFIINNFKNTQGDYVLGDVINTFNKSFKVPEENFFVADISNANGADKGFIKELIKNKCPKNMYGFCAYNTSANSVGCAILSAVTKLLAQKNGSYNDNAFKKLMFIRLLDDWAYQADIRKFVRESGLDFTQALKTKVQEFKNYEKIIANYLDFDYNNVNYTLPWDRSFEAEIDVKII</sequence>
<evidence type="ECO:0000313" key="2">
    <source>
        <dbReference type="Proteomes" id="UP000886865"/>
    </source>
</evidence>
<organism evidence="1 2">
    <name type="scientific">Candidatus Galligastranaerophilus intestinavium</name>
    <dbReference type="NCBI Taxonomy" id="2840836"/>
    <lineage>
        <taxon>Bacteria</taxon>
        <taxon>Candidatus Galligastranaerophilus</taxon>
    </lineage>
</organism>
<gene>
    <name evidence="1" type="ORF">IAA86_06765</name>
</gene>
<evidence type="ECO:0000313" key="1">
    <source>
        <dbReference type="EMBL" id="HIS74705.1"/>
    </source>
</evidence>
<proteinExistence type="predicted"/>
<dbReference type="EMBL" id="DVJQ01000056">
    <property type="protein sequence ID" value="HIS74705.1"/>
    <property type="molecule type" value="Genomic_DNA"/>
</dbReference>
<name>A0A9D1JY04_9BACT</name>
<protein>
    <submittedName>
        <fullName evidence="1">DUF4127 family protein</fullName>
    </submittedName>
</protein>
<comment type="caution">
    <text evidence="1">The sequence shown here is derived from an EMBL/GenBank/DDBJ whole genome shotgun (WGS) entry which is preliminary data.</text>
</comment>
<dbReference type="Proteomes" id="UP000886865">
    <property type="component" value="Unassembled WGS sequence"/>
</dbReference>
<accession>A0A9D1JY04</accession>
<dbReference type="AlphaFoldDB" id="A0A9D1JY04"/>
<dbReference type="InterPro" id="IPR025394">
    <property type="entry name" value="DUF4127"/>
</dbReference>